<gene>
    <name evidence="5" type="ORF">ODALV1_LOCUS15192</name>
</gene>
<evidence type="ECO:0000256" key="2">
    <source>
        <dbReference type="ARBA" id="ARBA00012423"/>
    </source>
</evidence>
<name>A0ABP1QUE3_9HEXA</name>
<sequence length="266" mass="29801">MTGIVESSIGRMVVTCALKKKPAKGMVYFLHGACDNGLGLKSWIDKKINGKFAFSHFPVMYPTSPIKSYTLHEGKEEQIWFDQLSLSPNSPEDWGTISSVGTELSRIIRNSVKQSGIPPENTIIGGFSMGGAMALHLGYRFQSNIAGVFALSSFLPPDSRLFEDMELQTLLNAPQMNTAQPKGDLNTYAKFPKLFMAHGHRDPIVPLRWAKSTFHEFRRRGVDGHFYTIQNTQHTVSKQELTLLHKWIVDTLNDKTKAEEATPETE</sequence>
<dbReference type="PANTHER" id="PTHR10655">
    <property type="entry name" value="LYSOPHOSPHOLIPASE-RELATED"/>
    <property type="match status" value="1"/>
</dbReference>
<dbReference type="Gene3D" id="3.40.50.1820">
    <property type="entry name" value="alpha/beta hydrolase"/>
    <property type="match status" value="1"/>
</dbReference>
<proteinExistence type="inferred from homology"/>
<evidence type="ECO:0000313" key="5">
    <source>
        <dbReference type="EMBL" id="CAL8111606.1"/>
    </source>
</evidence>
<dbReference type="SUPFAM" id="SSF53474">
    <property type="entry name" value="alpha/beta-Hydrolases"/>
    <property type="match status" value="1"/>
</dbReference>
<evidence type="ECO:0000256" key="1">
    <source>
        <dbReference type="ARBA" id="ARBA00006499"/>
    </source>
</evidence>
<dbReference type="Proteomes" id="UP001642540">
    <property type="component" value="Unassembled WGS sequence"/>
</dbReference>
<evidence type="ECO:0000259" key="4">
    <source>
        <dbReference type="Pfam" id="PF02230"/>
    </source>
</evidence>
<keyword evidence="6" id="KW-1185">Reference proteome</keyword>
<comment type="similarity">
    <text evidence="1">Belongs to the AB hydrolase superfamily. AB hydrolase 2 family.</text>
</comment>
<dbReference type="InterPro" id="IPR003140">
    <property type="entry name" value="PLipase/COase/thioEstase"/>
</dbReference>
<dbReference type="EC" id="3.1.2.22" evidence="2"/>
<evidence type="ECO:0000313" key="6">
    <source>
        <dbReference type="Proteomes" id="UP001642540"/>
    </source>
</evidence>
<reference evidence="5 6" key="1">
    <citation type="submission" date="2024-08" db="EMBL/GenBank/DDBJ databases">
        <authorList>
            <person name="Cucini C."/>
            <person name="Frati F."/>
        </authorList>
    </citation>
    <scope>NUCLEOTIDE SEQUENCE [LARGE SCALE GENOMIC DNA]</scope>
</reference>
<dbReference type="EMBL" id="CAXLJM020000046">
    <property type="protein sequence ID" value="CAL8111606.1"/>
    <property type="molecule type" value="Genomic_DNA"/>
</dbReference>
<keyword evidence="3" id="KW-0378">Hydrolase</keyword>
<dbReference type="InterPro" id="IPR050565">
    <property type="entry name" value="LYPA1-2/EST-like"/>
</dbReference>
<dbReference type="InterPro" id="IPR029058">
    <property type="entry name" value="AB_hydrolase_fold"/>
</dbReference>
<accession>A0ABP1QUE3</accession>
<organism evidence="5 6">
    <name type="scientific">Orchesella dallaii</name>
    <dbReference type="NCBI Taxonomy" id="48710"/>
    <lineage>
        <taxon>Eukaryota</taxon>
        <taxon>Metazoa</taxon>
        <taxon>Ecdysozoa</taxon>
        <taxon>Arthropoda</taxon>
        <taxon>Hexapoda</taxon>
        <taxon>Collembola</taxon>
        <taxon>Entomobryomorpha</taxon>
        <taxon>Entomobryoidea</taxon>
        <taxon>Orchesellidae</taxon>
        <taxon>Orchesellinae</taxon>
        <taxon>Orchesella</taxon>
    </lineage>
</organism>
<dbReference type="PANTHER" id="PTHR10655:SF17">
    <property type="entry name" value="LYSOPHOSPHOLIPASE-LIKE PROTEIN 1"/>
    <property type="match status" value="1"/>
</dbReference>
<dbReference type="Pfam" id="PF02230">
    <property type="entry name" value="Abhydrolase_2"/>
    <property type="match status" value="1"/>
</dbReference>
<comment type="caution">
    <text evidence="5">The sequence shown here is derived from an EMBL/GenBank/DDBJ whole genome shotgun (WGS) entry which is preliminary data.</text>
</comment>
<evidence type="ECO:0000256" key="3">
    <source>
        <dbReference type="ARBA" id="ARBA00022801"/>
    </source>
</evidence>
<feature type="domain" description="Phospholipase/carboxylesterase/thioesterase" evidence="4">
    <location>
        <begin position="19"/>
        <end position="248"/>
    </location>
</feature>
<protein>
    <recommendedName>
        <fullName evidence="2">palmitoyl-protein hydrolase</fullName>
        <ecNumber evidence="2">3.1.2.22</ecNumber>
    </recommendedName>
</protein>